<evidence type="ECO:0000256" key="4">
    <source>
        <dbReference type="ARBA" id="ARBA00022737"/>
    </source>
</evidence>
<dbReference type="PANTHER" id="PTHR24027:SF422">
    <property type="entry name" value="CADHERIN DOMAIN-CONTAINING PROTEIN"/>
    <property type="match status" value="1"/>
</dbReference>
<dbReference type="GO" id="GO:0005509">
    <property type="term" value="F:calcium ion binding"/>
    <property type="evidence" value="ECO:0007669"/>
    <property type="project" value="UniProtKB-UniRule"/>
</dbReference>
<evidence type="ECO:0000256" key="7">
    <source>
        <dbReference type="ARBA" id="ARBA00023136"/>
    </source>
</evidence>
<dbReference type="CDD" id="cd11304">
    <property type="entry name" value="Cadherin_repeat"/>
    <property type="match status" value="1"/>
</dbReference>
<evidence type="ECO:0000256" key="8">
    <source>
        <dbReference type="PROSITE-ProRule" id="PRU00043"/>
    </source>
</evidence>
<dbReference type="STRING" id="6832.A0A553PSK6"/>
<evidence type="ECO:0000313" key="12">
    <source>
        <dbReference type="EMBL" id="TRY80661.1"/>
    </source>
</evidence>
<feature type="compositionally biased region" description="Acidic residues" evidence="9">
    <location>
        <begin position="445"/>
        <end position="460"/>
    </location>
</feature>
<dbReference type="GO" id="GO:0007043">
    <property type="term" value="P:cell-cell junction assembly"/>
    <property type="evidence" value="ECO:0007669"/>
    <property type="project" value="TreeGrafter"/>
</dbReference>
<dbReference type="GO" id="GO:0005912">
    <property type="term" value="C:adherens junction"/>
    <property type="evidence" value="ECO:0007669"/>
    <property type="project" value="TreeGrafter"/>
</dbReference>
<dbReference type="AlphaFoldDB" id="A0A553PSK6"/>
<dbReference type="GO" id="GO:0034332">
    <property type="term" value="P:adherens junction organization"/>
    <property type="evidence" value="ECO:0007669"/>
    <property type="project" value="TreeGrafter"/>
</dbReference>
<proteinExistence type="predicted"/>
<reference evidence="12 13" key="1">
    <citation type="journal article" date="2018" name="Nat. Ecol. Evol.">
        <title>Genomic signatures of mitonuclear coevolution across populations of Tigriopus californicus.</title>
        <authorList>
            <person name="Barreto F.S."/>
            <person name="Watson E.T."/>
            <person name="Lima T.G."/>
            <person name="Willett C.S."/>
            <person name="Edmands S."/>
            <person name="Li W."/>
            <person name="Burton R.S."/>
        </authorList>
    </citation>
    <scope>NUCLEOTIDE SEQUENCE [LARGE SCALE GENOMIC DNA]</scope>
    <source>
        <strain evidence="12 13">San Diego</strain>
    </source>
</reference>
<keyword evidence="4" id="KW-0677">Repeat</keyword>
<keyword evidence="6 10" id="KW-1133">Transmembrane helix</keyword>
<evidence type="ECO:0000259" key="11">
    <source>
        <dbReference type="PROSITE" id="PS50268"/>
    </source>
</evidence>
<evidence type="ECO:0000256" key="2">
    <source>
        <dbReference type="ARBA" id="ARBA00022692"/>
    </source>
</evidence>
<feature type="transmembrane region" description="Helical" evidence="10">
    <location>
        <begin position="299"/>
        <end position="321"/>
    </location>
</feature>
<dbReference type="GO" id="GO:0008013">
    <property type="term" value="F:beta-catenin binding"/>
    <property type="evidence" value="ECO:0007669"/>
    <property type="project" value="TreeGrafter"/>
</dbReference>
<dbReference type="Proteomes" id="UP000318571">
    <property type="component" value="Chromosome 12"/>
</dbReference>
<evidence type="ECO:0000256" key="3">
    <source>
        <dbReference type="ARBA" id="ARBA00022729"/>
    </source>
</evidence>
<keyword evidence="13" id="KW-1185">Reference proteome</keyword>
<organism evidence="12 13">
    <name type="scientific">Tigriopus californicus</name>
    <name type="common">Marine copepod</name>
    <dbReference type="NCBI Taxonomy" id="6832"/>
    <lineage>
        <taxon>Eukaryota</taxon>
        <taxon>Metazoa</taxon>
        <taxon>Ecdysozoa</taxon>
        <taxon>Arthropoda</taxon>
        <taxon>Crustacea</taxon>
        <taxon>Multicrustacea</taxon>
        <taxon>Hexanauplia</taxon>
        <taxon>Copepoda</taxon>
        <taxon>Harpacticoida</taxon>
        <taxon>Harpacticidae</taxon>
        <taxon>Tigriopus</taxon>
    </lineage>
</organism>
<keyword evidence="3" id="KW-0732">Signal</keyword>
<sequence length="509" mass="56079">MQKIFTLGVDTNKIQVISPLDHETKPTSYNFLIITTNKCVNMPDLEDVEVKSRLNLTVKVDDINDVVPRFDRDPIFEGIFVDDDQTWMKTISVVDPDEMDNTFTFDMGPIAVSSDNTGLDVIKDGAFELKASSGPNAMIVAKFTRQESMKGFFKFNLTVSDSGEVHSHTAEVKVVIIAPENKITLRFDNQPEEVDALDKEIKAVFEENFEGWLYTKDSSRPDTFATKNNTAGTVVECHFLDSEFDPVNQREAQAQYELVFRELTLGLANFSLTLKRENGFGTGEMGLPEDESGASTATIVLIIATALLALILVCLVVTYFIRVSNLERKVKAMGFDAFGSQASDLNRAGYNSNEGLPNTNNFASSGANPIFNIEDDIADFGNAPYQTDNPLGKNIQSAYADNGREFDASSLGSGDSVLIGIENQAEFKNYEGQSRNISRPRFDDSDTTMDDSDFELSDLDESPRENRPHTNLFNRLDLSDAIPAPSLDLGGSPFGGGGGNPLYHSDDEN</sequence>
<feature type="domain" description="Cadherin" evidence="11">
    <location>
        <begin position="5"/>
        <end position="70"/>
    </location>
</feature>
<keyword evidence="7 10" id="KW-0472">Membrane</keyword>
<dbReference type="PROSITE" id="PS50268">
    <property type="entry name" value="CADHERIN_2"/>
    <property type="match status" value="1"/>
</dbReference>
<dbReference type="EMBL" id="VCGU01000001">
    <property type="protein sequence ID" value="TRY80661.1"/>
    <property type="molecule type" value="Genomic_DNA"/>
</dbReference>
<dbReference type="PANTHER" id="PTHR24027">
    <property type="entry name" value="CADHERIN-23"/>
    <property type="match status" value="1"/>
</dbReference>
<keyword evidence="5 8" id="KW-0106">Calcium</keyword>
<protein>
    <recommendedName>
        <fullName evidence="11">Cadherin domain-containing protein</fullName>
    </recommendedName>
</protein>
<dbReference type="InterPro" id="IPR039808">
    <property type="entry name" value="Cadherin"/>
</dbReference>
<comment type="caution">
    <text evidence="12">The sequence shown here is derived from an EMBL/GenBank/DDBJ whole genome shotgun (WGS) entry which is preliminary data.</text>
</comment>
<name>A0A553PSK6_TIGCA</name>
<evidence type="ECO:0000256" key="5">
    <source>
        <dbReference type="ARBA" id="ARBA00022837"/>
    </source>
</evidence>
<dbReference type="InterPro" id="IPR002126">
    <property type="entry name" value="Cadherin-like_dom"/>
</dbReference>
<comment type="subcellular location">
    <subcellularLocation>
        <location evidence="1">Membrane</location>
        <topology evidence="1">Single-pass membrane protein</topology>
    </subcellularLocation>
</comment>
<keyword evidence="2 10" id="KW-0812">Transmembrane</keyword>
<dbReference type="Gene3D" id="2.60.40.60">
    <property type="entry name" value="Cadherins"/>
    <property type="match status" value="1"/>
</dbReference>
<evidence type="ECO:0000313" key="13">
    <source>
        <dbReference type="Proteomes" id="UP000318571"/>
    </source>
</evidence>
<feature type="region of interest" description="Disordered" evidence="9">
    <location>
        <begin position="431"/>
        <end position="509"/>
    </location>
</feature>
<evidence type="ECO:0000256" key="10">
    <source>
        <dbReference type="SAM" id="Phobius"/>
    </source>
</evidence>
<evidence type="ECO:0000256" key="6">
    <source>
        <dbReference type="ARBA" id="ARBA00022989"/>
    </source>
</evidence>
<dbReference type="OMA" id="FAVEANM"/>
<gene>
    <name evidence="12" type="ORF">TCAL_16764</name>
</gene>
<dbReference type="GO" id="GO:0007156">
    <property type="term" value="P:homophilic cell adhesion via plasma membrane adhesion molecules"/>
    <property type="evidence" value="ECO:0007669"/>
    <property type="project" value="InterPro"/>
</dbReference>
<dbReference type="GO" id="GO:0044331">
    <property type="term" value="P:cell-cell adhesion mediated by cadherin"/>
    <property type="evidence" value="ECO:0007669"/>
    <property type="project" value="TreeGrafter"/>
</dbReference>
<dbReference type="GO" id="GO:0045296">
    <property type="term" value="F:cadherin binding"/>
    <property type="evidence" value="ECO:0007669"/>
    <property type="project" value="TreeGrafter"/>
</dbReference>
<evidence type="ECO:0000256" key="9">
    <source>
        <dbReference type="SAM" id="MobiDB-lite"/>
    </source>
</evidence>
<dbReference type="GO" id="GO:0000902">
    <property type="term" value="P:cell morphogenesis"/>
    <property type="evidence" value="ECO:0007669"/>
    <property type="project" value="TreeGrafter"/>
</dbReference>
<dbReference type="GO" id="GO:0016342">
    <property type="term" value="C:catenin complex"/>
    <property type="evidence" value="ECO:0007669"/>
    <property type="project" value="TreeGrafter"/>
</dbReference>
<dbReference type="GO" id="GO:0016339">
    <property type="term" value="P:calcium-dependent cell-cell adhesion via plasma membrane cell adhesion molecules"/>
    <property type="evidence" value="ECO:0007669"/>
    <property type="project" value="TreeGrafter"/>
</dbReference>
<accession>A0A553PSK6</accession>
<evidence type="ECO:0000256" key="1">
    <source>
        <dbReference type="ARBA" id="ARBA00004167"/>
    </source>
</evidence>
<dbReference type="GO" id="GO:0016477">
    <property type="term" value="P:cell migration"/>
    <property type="evidence" value="ECO:0007669"/>
    <property type="project" value="TreeGrafter"/>
</dbReference>